<dbReference type="OrthoDB" id="5338512at2759"/>
<accession>K1WSU3</accession>
<feature type="signal peptide" evidence="3">
    <location>
        <begin position="1"/>
        <end position="23"/>
    </location>
</feature>
<gene>
    <name evidence="4" type="ORF">MBM_06135</name>
</gene>
<sequence length="993" mass="107780">MRGSRTSGHALLAAIFLATSATAQHSHNIFARQSTCPDPSLSRCAQAGLPANFCCGSGSTCIPLAGNSTLLCCPTGADCTTIKPITCDITAQDITLHSSNMLKTTIFTVPLATCNGQCCPFGYSCNSGGNCVQNADQSAIPGVSAISPTSTSASPTSLKIPGSASLPSPTSPSTNTSLVVAQNQCDNFPAPAILAGFFPGLAVGILLSVATVCFLGARRRRSARKSGSSFGNISEPVGGCDMRSDFTYKYPQAPYTAGESRPGRRSTVYRVKSMFRKYNDQAFSLAPPLPLNVQRPMAQQRKNRPVTPPLQREVSSERMSIFADADTASSFRDTERTDIGSPQPPQASYARDKHQTTFSDLIERSALAGLPKGQRDLHLLFVQAALFFMVDSEKEYPDWIVSLALYGVGASLYSCRRSLPVTDGLFIQRWSFAPRRESAAIASQPETTTTTTTTPIPHLINHNRDLAIFLNRATTEIPPSTTMESPSGTNPGSPGGNPPPRYNSIDHSNFGRISPELRAIILEMVCEDQVVLQVVLENSGVRIAGQAPGIPGIMHATRETREVALRFFEPMSEQDLNPITPAQVAVAPALPTAGGFVIWATRNNNARTARASRARFSATTLEDLNLPQDKNFEFIEVPTSIGSDGLPEGGHLVGDAVYGLTPGICSENVLFRFHAPHPWSGNYQLMNGPQSSYPATASVLHPADRITLADGAFPIRAINNNERGKARFILHPVVAEEIAKVGSPRNRNFFVNKAALILKLQFGEASQHMYPTFSLAPTRSNVVPKRMLGSSEVHNIIDSLRANRAPDRFFPSLAVPELFGQIQHLVLNLMLPPFAGAPSNVHNASTAFSVWAEDTADNLVESRWLTSTLGRFPALKTLRFYVMGDHNIPSDKIVTVRNLFHDLPPRDTRDSRDTVYNIPIRESDGVTFNKAKLRILERELSRAITEKAERDEIRSFWTTKMTQTSTAPSSDTDSCQTRPPAHPLTHVHPDADT</sequence>
<feature type="compositionally biased region" description="Polar residues" evidence="1">
    <location>
        <begin position="958"/>
        <end position="977"/>
    </location>
</feature>
<dbReference type="AlphaFoldDB" id="K1WSU3"/>
<dbReference type="KEGG" id="mbe:MBM_06135"/>
<dbReference type="EMBL" id="JH921441">
    <property type="protein sequence ID" value="EKD15507.1"/>
    <property type="molecule type" value="Genomic_DNA"/>
</dbReference>
<evidence type="ECO:0000313" key="5">
    <source>
        <dbReference type="Proteomes" id="UP000006753"/>
    </source>
</evidence>
<dbReference type="eggNOG" id="ENOG502SF4J">
    <property type="taxonomic scope" value="Eukaryota"/>
</dbReference>
<organism evidence="4 5">
    <name type="scientific">Marssonina brunnea f. sp. multigermtubi (strain MB_m1)</name>
    <name type="common">Marssonina leaf spot fungus</name>
    <dbReference type="NCBI Taxonomy" id="1072389"/>
    <lineage>
        <taxon>Eukaryota</taxon>
        <taxon>Fungi</taxon>
        <taxon>Dikarya</taxon>
        <taxon>Ascomycota</taxon>
        <taxon>Pezizomycotina</taxon>
        <taxon>Leotiomycetes</taxon>
        <taxon>Helotiales</taxon>
        <taxon>Drepanopezizaceae</taxon>
        <taxon>Drepanopeziza</taxon>
    </lineage>
</organism>
<evidence type="ECO:0000256" key="1">
    <source>
        <dbReference type="SAM" id="MobiDB-lite"/>
    </source>
</evidence>
<keyword evidence="2" id="KW-0812">Transmembrane</keyword>
<reference evidence="4 5" key="1">
    <citation type="journal article" date="2012" name="BMC Genomics">
        <title>Sequencing the genome of Marssonina brunnea reveals fungus-poplar co-evolution.</title>
        <authorList>
            <person name="Zhu S."/>
            <person name="Cao Y.-Z."/>
            <person name="Jiang C."/>
            <person name="Tan B.-Y."/>
            <person name="Wang Z."/>
            <person name="Feng S."/>
            <person name="Zhang L."/>
            <person name="Su X.-H."/>
            <person name="Brejova B."/>
            <person name="Vinar T."/>
            <person name="Xu M."/>
            <person name="Wang M.-X."/>
            <person name="Zhang S.-G."/>
            <person name="Huang M.-R."/>
            <person name="Wu R."/>
            <person name="Zhou Y."/>
        </authorList>
    </citation>
    <scope>NUCLEOTIDE SEQUENCE [LARGE SCALE GENOMIC DNA]</scope>
    <source>
        <strain evidence="4 5">MB_m1</strain>
    </source>
</reference>
<dbReference type="InParanoid" id="K1WSU3"/>
<protein>
    <submittedName>
        <fullName evidence="4">Uncharacterized protein</fullName>
    </submittedName>
</protein>
<feature type="region of interest" description="Disordered" evidence="1">
    <location>
        <begin position="477"/>
        <end position="508"/>
    </location>
</feature>
<dbReference type="HOGENOM" id="CLU_301116_0_0_1"/>
<name>K1WSU3_MARBU</name>
<feature type="region of interest" description="Disordered" evidence="1">
    <location>
        <begin position="958"/>
        <end position="993"/>
    </location>
</feature>
<feature type="region of interest" description="Disordered" evidence="1">
    <location>
        <begin position="146"/>
        <end position="173"/>
    </location>
</feature>
<feature type="region of interest" description="Disordered" evidence="1">
    <location>
        <begin position="438"/>
        <end position="457"/>
    </location>
</feature>
<feature type="region of interest" description="Disordered" evidence="1">
    <location>
        <begin position="327"/>
        <end position="352"/>
    </location>
</feature>
<evidence type="ECO:0000256" key="3">
    <source>
        <dbReference type="SAM" id="SignalP"/>
    </source>
</evidence>
<feature type="transmembrane region" description="Helical" evidence="2">
    <location>
        <begin position="192"/>
        <end position="217"/>
    </location>
</feature>
<feature type="chain" id="PRO_5003854670" evidence="3">
    <location>
        <begin position="24"/>
        <end position="993"/>
    </location>
</feature>
<evidence type="ECO:0000313" key="4">
    <source>
        <dbReference type="EMBL" id="EKD15507.1"/>
    </source>
</evidence>
<keyword evidence="2" id="KW-0472">Membrane</keyword>
<keyword evidence="2" id="KW-1133">Transmembrane helix</keyword>
<proteinExistence type="predicted"/>
<dbReference type="Proteomes" id="UP000006753">
    <property type="component" value="Unassembled WGS sequence"/>
</dbReference>
<keyword evidence="3" id="KW-0732">Signal</keyword>
<evidence type="ECO:0000256" key="2">
    <source>
        <dbReference type="SAM" id="Phobius"/>
    </source>
</evidence>
<keyword evidence="5" id="KW-1185">Reference proteome</keyword>